<name>A0A9E7KTM6_9LILI</name>
<feature type="region of interest" description="Disordered" evidence="1">
    <location>
        <begin position="689"/>
        <end position="709"/>
    </location>
</feature>
<sequence length="1005" mass="112116">MVPELPQQKLKPFCPFLTPLGYHRNHGRRDLRAHRSGGRRCLIPMSERRRCAFGGNKSCFVLALRFELSSVARSRLPELGRSLSMLGCSFVGLGVVLGFPVNRNKHDARKATTPSGTNADDKQIATDPKQNFSSKKASGTPMKMLIAQEMSKETEYIRKPPSVVARLMGLDDDLAGQPFPMSSQRKLLEGYPQRATAGVNKDRCQPQDVFNKAVPYQHHRHDHEKMEHRDVRKVWQQPSWSRNGRCGENQTELRMALVRQKFMEAKRLATHENLLHTKEFQDALEVLSSNRDLFLKFLEEPNSLLSKQTSNLHSIPPPPQTKRITVLKPSKKVETKFEKVVKKHENSEIDESGLETNNRHWESNFNHLNSESFFRPTRIVVLKPSTGNPTKLPTSTMSPEYLARTEVYGHLGVSEAFESRSLDKERAEQMQKSLTGHRRDESLLSSVYSNGYGGDASSFNQSETDYNVEDGGFSDSEIVTPTSRHSWDKFGSLGSPYSASSFSRVSYSPESSVIREAKKRLSERWALVTSNGISEEQLQLPRSSSTLGEMLAIPEVKREECVDGFTVSSNRPSDGEEELRSPAFCSSVGRTKDLGDLSPGNLSRSKSVPVSSSAYEDISLKFKGSESQISRSTVSEVSKTKHGKSSFRGKVSSFFFSRSKKTNGERPVSSTVVDSHEVVSRNDEIQKSADISLSVDSPVKDEEQSADVPSPISATNVAEKVMPSLEEPRTCDKSSEKEKLNPCQNFINNLDQPSPTSILDATFEDDMNENLCQLSEANAGQQLLSRASPIESVARSLSWDDAHLGTLSPRPSNLYKASSKADHTDQDDFVFVQNLLYFAGLEKSDMIFTGWHSLDNPLDPTLLDKFLGWKEEEPKCTEKSSTLRLLFDCVNSALEEVSRTTLTSLYIWNGASCGSRINAGASSTLSEAVWSLMRDWYSGNGISVFAETDNNSLGVDRALRREVEGNKWVESIRIEVEEITREISGEVLKDLVVEALADLPTACIC</sequence>
<dbReference type="Pfam" id="PF14383">
    <property type="entry name" value="VARLMGL"/>
    <property type="match status" value="1"/>
</dbReference>
<evidence type="ECO:0000313" key="6">
    <source>
        <dbReference type="Proteomes" id="UP001055439"/>
    </source>
</evidence>
<feature type="domain" description="DUF3741" evidence="4">
    <location>
        <begin position="155"/>
        <end position="171"/>
    </location>
</feature>
<evidence type="ECO:0000259" key="4">
    <source>
        <dbReference type="Pfam" id="PF14383"/>
    </source>
</evidence>
<dbReference type="Proteomes" id="UP001055439">
    <property type="component" value="Chromosome 8"/>
</dbReference>
<reference evidence="5" key="1">
    <citation type="submission" date="2022-05" db="EMBL/GenBank/DDBJ databases">
        <title>The Musa troglodytarum L. genome provides insights into the mechanism of non-climacteric behaviour and enrichment of carotenoids.</title>
        <authorList>
            <person name="Wang J."/>
        </authorList>
    </citation>
    <scope>NUCLEOTIDE SEQUENCE</scope>
    <source>
        <tissue evidence="5">Leaf</tissue>
    </source>
</reference>
<organism evidence="5 6">
    <name type="scientific">Musa troglodytarum</name>
    <name type="common">fe'i banana</name>
    <dbReference type="NCBI Taxonomy" id="320322"/>
    <lineage>
        <taxon>Eukaryota</taxon>
        <taxon>Viridiplantae</taxon>
        <taxon>Streptophyta</taxon>
        <taxon>Embryophyta</taxon>
        <taxon>Tracheophyta</taxon>
        <taxon>Spermatophyta</taxon>
        <taxon>Magnoliopsida</taxon>
        <taxon>Liliopsida</taxon>
        <taxon>Zingiberales</taxon>
        <taxon>Musaceae</taxon>
        <taxon>Musa</taxon>
    </lineage>
</organism>
<evidence type="ECO:0000256" key="1">
    <source>
        <dbReference type="SAM" id="MobiDB-lite"/>
    </source>
</evidence>
<dbReference type="InterPro" id="IPR032795">
    <property type="entry name" value="DUF3741-assoc"/>
</dbReference>
<dbReference type="OrthoDB" id="1932693at2759"/>
<gene>
    <name evidence="5" type="ORF">MUK42_18090</name>
</gene>
<dbReference type="InterPro" id="IPR025486">
    <property type="entry name" value="DUF4378"/>
</dbReference>
<feature type="domain" description="DUF3741" evidence="2">
    <location>
        <begin position="259"/>
        <end position="303"/>
    </location>
</feature>
<evidence type="ECO:0000259" key="3">
    <source>
        <dbReference type="Pfam" id="PF14309"/>
    </source>
</evidence>
<evidence type="ECO:0000259" key="2">
    <source>
        <dbReference type="Pfam" id="PF12552"/>
    </source>
</evidence>
<dbReference type="Pfam" id="PF14309">
    <property type="entry name" value="DUF4378"/>
    <property type="match status" value="1"/>
</dbReference>
<dbReference type="PANTHER" id="PTHR46634:SF3">
    <property type="entry name" value="M REDUCTASE II SUBUNIT GAMMA, PUTATIVE (DUF3741)-RELATED"/>
    <property type="match status" value="1"/>
</dbReference>
<dbReference type="InterPro" id="IPR022212">
    <property type="entry name" value="DUF3741"/>
</dbReference>
<feature type="domain" description="DUF4378" evidence="3">
    <location>
        <begin position="828"/>
        <end position="994"/>
    </location>
</feature>
<dbReference type="PANTHER" id="PTHR46634">
    <property type="entry name" value="M REDUCTASE II SUBUNIT GAMMA, PUTATIVE (DUF3741)-RELATED"/>
    <property type="match status" value="1"/>
</dbReference>
<keyword evidence="6" id="KW-1185">Reference proteome</keyword>
<accession>A0A9E7KTM6</accession>
<feature type="region of interest" description="Disordered" evidence="1">
    <location>
        <begin position="590"/>
        <end position="609"/>
    </location>
</feature>
<feature type="region of interest" description="Disordered" evidence="1">
    <location>
        <begin position="106"/>
        <end position="139"/>
    </location>
</feature>
<dbReference type="AlphaFoldDB" id="A0A9E7KTM6"/>
<evidence type="ECO:0008006" key="7">
    <source>
        <dbReference type="Google" id="ProtNLM"/>
    </source>
</evidence>
<dbReference type="EMBL" id="CP097510">
    <property type="protein sequence ID" value="URE33593.1"/>
    <property type="molecule type" value="Genomic_DNA"/>
</dbReference>
<feature type="region of interest" description="Disordered" evidence="1">
    <location>
        <begin position="565"/>
        <end position="584"/>
    </location>
</feature>
<feature type="compositionally biased region" description="Polar residues" evidence="1">
    <location>
        <begin position="128"/>
        <end position="137"/>
    </location>
</feature>
<protein>
    <recommendedName>
        <fullName evidence="7">DUF3741 domain-containing protein</fullName>
    </recommendedName>
</protein>
<evidence type="ECO:0000313" key="5">
    <source>
        <dbReference type="EMBL" id="URE33593.1"/>
    </source>
</evidence>
<proteinExistence type="predicted"/>
<dbReference type="Pfam" id="PF12552">
    <property type="entry name" value="DUF3741"/>
    <property type="match status" value="1"/>
</dbReference>